<gene>
    <name evidence="3" type="ORF">HUO14_13360</name>
</gene>
<keyword evidence="3" id="KW-0645">Protease</keyword>
<dbReference type="InterPro" id="IPR034122">
    <property type="entry name" value="Retropepsin-like_bacterial"/>
</dbReference>
<dbReference type="Gene3D" id="2.40.70.10">
    <property type="entry name" value="Acid Proteases"/>
    <property type="match status" value="2"/>
</dbReference>
<evidence type="ECO:0000313" key="4">
    <source>
        <dbReference type="Proteomes" id="UP000652427"/>
    </source>
</evidence>
<reference evidence="3 4" key="1">
    <citation type="submission" date="2020-06" db="EMBL/GenBank/DDBJ databases">
        <authorList>
            <person name="Kim S.-J."/>
            <person name="Park S.-J."/>
        </authorList>
    </citation>
    <scope>NUCLEOTIDE SEQUENCE [LARGE SCALE GENOMIC DNA]</scope>
    <source>
        <strain evidence="3 4">SW-151</strain>
    </source>
</reference>
<keyword evidence="4" id="KW-1185">Reference proteome</keyword>
<dbReference type="RefSeq" id="WP_176280335.1">
    <property type="nucleotide sequence ID" value="NZ_JABWMH010000004.1"/>
</dbReference>
<name>A0ABX2N5A8_9SPHN</name>
<dbReference type="PROSITE" id="PS00141">
    <property type="entry name" value="ASP_PROTEASE"/>
    <property type="match status" value="2"/>
</dbReference>
<comment type="caution">
    <text evidence="3">The sequence shown here is derived from an EMBL/GenBank/DDBJ whole genome shotgun (WGS) entry which is preliminary data.</text>
</comment>
<accession>A0ABX2N5A8</accession>
<dbReference type="GO" id="GO:0008233">
    <property type="term" value="F:peptidase activity"/>
    <property type="evidence" value="ECO:0007669"/>
    <property type="project" value="UniProtKB-KW"/>
</dbReference>
<dbReference type="EMBL" id="JABWMH010000004">
    <property type="protein sequence ID" value="NVD28883.1"/>
    <property type="molecule type" value="Genomic_DNA"/>
</dbReference>
<dbReference type="InterPro" id="IPR001995">
    <property type="entry name" value="Peptidase_A2_cat"/>
</dbReference>
<dbReference type="SUPFAM" id="SSF50630">
    <property type="entry name" value="Acid proteases"/>
    <property type="match status" value="2"/>
</dbReference>
<sequence>MSMPPILASALALAYPVPLGQPVAPDSLTDPVGEIVGIEQDRAKRMTVPVSIEGNGPFSFVIDTGAERTVISRKVADNLALEDEEPASLMSIAGTSTVDMVFVPSLTLGRKSYGGLISPVLSAQHIGADGILGLDGLQDQRILFDFLANQIIIEDAENARDLPRSREIVVTAKRRSGQLIFTDATIAGVEVNVIIDTGAQVSIGNLALQKRLRRRARELGDENLLIAVTGETLGVEFGRVREFRIGRARFASMLVAFADAPPFERFGLGNKPTLLLGMDVLRKFDQVAIDFPKRKIHFLAPRDARAYFN</sequence>
<feature type="domain" description="Peptidase A2" evidence="2">
    <location>
        <begin position="58"/>
        <end position="136"/>
    </location>
</feature>
<keyword evidence="1" id="KW-0378">Hydrolase</keyword>
<dbReference type="PROSITE" id="PS50175">
    <property type="entry name" value="ASP_PROT_RETROV"/>
    <property type="match status" value="1"/>
</dbReference>
<dbReference type="Proteomes" id="UP000652427">
    <property type="component" value="Unassembled WGS sequence"/>
</dbReference>
<dbReference type="GO" id="GO:0006508">
    <property type="term" value="P:proteolysis"/>
    <property type="evidence" value="ECO:0007669"/>
    <property type="project" value="UniProtKB-KW"/>
</dbReference>
<organism evidence="3 4">
    <name type="scientific">Parasphingorhabdus flavimaris</name>
    <dbReference type="NCBI Taxonomy" id="266812"/>
    <lineage>
        <taxon>Bacteria</taxon>
        <taxon>Pseudomonadati</taxon>
        <taxon>Pseudomonadota</taxon>
        <taxon>Alphaproteobacteria</taxon>
        <taxon>Sphingomonadales</taxon>
        <taxon>Sphingomonadaceae</taxon>
        <taxon>Parasphingorhabdus</taxon>
    </lineage>
</organism>
<dbReference type="Pfam" id="PF13650">
    <property type="entry name" value="Asp_protease_2"/>
    <property type="match status" value="2"/>
</dbReference>
<proteinExistence type="predicted"/>
<dbReference type="InterPro" id="IPR001969">
    <property type="entry name" value="Aspartic_peptidase_AS"/>
</dbReference>
<evidence type="ECO:0000313" key="3">
    <source>
        <dbReference type="EMBL" id="NVD28883.1"/>
    </source>
</evidence>
<evidence type="ECO:0000256" key="1">
    <source>
        <dbReference type="ARBA" id="ARBA00022801"/>
    </source>
</evidence>
<dbReference type="CDD" id="cd05483">
    <property type="entry name" value="retropepsin_like_bacteria"/>
    <property type="match status" value="1"/>
</dbReference>
<evidence type="ECO:0000259" key="2">
    <source>
        <dbReference type="PROSITE" id="PS50175"/>
    </source>
</evidence>
<protein>
    <submittedName>
        <fullName evidence="3">Aspartyl protease family protein</fullName>
    </submittedName>
</protein>
<dbReference type="InterPro" id="IPR021109">
    <property type="entry name" value="Peptidase_aspartic_dom_sf"/>
</dbReference>